<keyword evidence="2" id="KW-0378">Hydrolase</keyword>
<proteinExistence type="predicted"/>
<dbReference type="PROSITE" id="PS51318">
    <property type="entry name" value="TAT"/>
    <property type="match status" value="1"/>
</dbReference>
<reference evidence="2 3" key="1">
    <citation type="journal article" date="2019" name="Microbiol. Resour. Announc.">
        <title>Draft Genome Sequences of Type Strains of Gordonibacter faecihominis, Paraeggerthella hongkongensis, Parvibacter caecicola,Slackia equolifaciens, Slackia faecicanis, and Slackia isoflavoniconvertens.</title>
        <authorList>
            <person name="Danylec N."/>
            <person name="Stoll D.A."/>
            <person name="Dotsch A."/>
            <person name="Huch M."/>
        </authorList>
    </citation>
    <scope>NUCLEOTIDE SEQUENCE [LARGE SCALE GENOMIC DNA]</scope>
    <source>
        <strain evidence="2 3">DSM 18785</strain>
    </source>
</reference>
<comment type="caution">
    <text evidence="2">The sequence shown here is derived from an EMBL/GenBank/DDBJ whole genome shotgun (WGS) entry which is preliminary data.</text>
</comment>
<organism evidence="2 3">
    <name type="scientific">Adlercreutzia equolifaciens subsp. celatus DSM 18785</name>
    <dbReference type="NCBI Taxonomy" id="1121021"/>
    <lineage>
        <taxon>Bacteria</taxon>
        <taxon>Bacillati</taxon>
        <taxon>Actinomycetota</taxon>
        <taxon>Coriobacteriia</taxon>
        <taxon>Eggerthellales</taxon>
        <taxon>Eggerthellaceae</taxon>
        <taxon>Adlercreutzia</taxon>
    </lineage>
</organism>
<dbReference type="Gene3D" id="3.20.20.140">
    <property type="entry name" value="Metal-dependent hydrolases"/>
    <property type="match status" value="1"/>
</dbReference>
<name>A0A3N0B000_9ACTN</name>
<dbReference type="InterPro" id="IPR032466">
    <property type="entry name" value="Metal_Hydrolase"/>
</dbReference>
<gene>
    <name evidence="2" type="ORF">DMP10_00940</name>
</gene>
<dbReference type="EMBL" id="QICA01000001">
    <property type="protein sequence ID" value="RNL40154.1"/>
    <property type="molecule type" value="Genomic_DNA"/>
</dbReference>
<evidence type="ECO:0000259" key="1">
    <source>
        <dbReference type="Pfam" id="PF07969"/>
    </source>
</evidence>
<dbReference type="AlphaFoldDB" id="A0A3N0B000"/>
<protein>
    <submittedName>
        <fullName evidence="2">Amidohydrolase</fullName>
    </submittedName>
</protein>
<dbReference type="SUPFAM" id="SSF51556">
    <property type="entry name" value="Metallo-dependent hydrolases"/>
    <property type="match status" value="1"/>
</dbReference>
<dbReference type="Proteomes" id="UP000278327">
    <property type="component" value="Unassembled WGS sequence"/>
</dbReference>
<sequence length="601" mass="65364">MSMSRLDQLLSRRHFVIGSSALAAATLSGGLWGCASDEPLGSTGPSDSPEENAADLVLYNGHVQTMVSESEVASAIAIAGNKIVYVGDDSGIDAFVGDTTQVIDLDGKFVSPGFMDGHIHAPGNWYTSLYQIDLTGLSTNEEYLEAIRSFVEAHPDEEAYIGTPFMLNAYQLPDGSNPGPKKEDLDAICPDKPMLIHDVSYHAAWVNSKALELAGVTADTPDPEGGLFYRNEKGEPSGCVSDAAKGIVFAIMPDTMTNDKLEEALYKFMEEANSYGVTGITNIAQGGFDIIDMYHKVEHEGNLTLRMRVVPTMDASCTYDEVLAAIKSYNDSATDMISSNTVKIYYDGVTESGTAVMLQPYLESAGLGEHWCGTPVWPQEDFARLVHDFDAEGVQVHVHAIGDGAVRGTLDAYEEARAANGERDARHTITHVCAITDEDIQRMADLNVVGALQFLWMYGDALCDLERAYIGDERALAMYPVKKMRDAGIAITGASDAPVTPFVVLDEIEVGITRNSPYPEEEDTDMTRWPEQGLTAYQMLEAYTKNVAYQNFMDDIIGTVEVGKFADLVVLDTNILEADAKAISDTRVVYTISDGRIVYEG</sequence>
<dbReference type="Gene3D" id="3.10.310.70">
    <property type="match status" value="1"/>
</dbReference>
<accession>A0A3N0B000</accession>
<dbReference type="PANTHER" id="PTHR22642">
    <property type="entry name" value="IMIDAZOLONEPROPIONASE"/>
    <property type="match status" value="1"/>
</dbReference>
<dbReference type="InterPro" id="IPR033932">
    <property type="entry name" value="YtcJ-like"/>
</dbReference>
<feature type="domain" description="Amidohydrolase 3" evidence="1">
    <location>
        <begin position="101"/>
        <end position="599"/>
    </location>
</feature>
<dbReference type="CDD" id="cd01300">
    <property type="entry name" value="YtcJ_like"/>
    <property type="match status" value="1"/>
</dbReference>
<keyword evidence="3" id="KW-1185">Reference proteome</keyword>
<evidence type="ECO:0000313" key="3">
    <source>
        <dbReference type="Proteomes" id="UP000278327"/>
    </source>
</evidence>
<dbReference type="RefSeq" id="WP_117284252.1">
    <property type="nucleotide sequence ID" value="NZ_JAMTCE010000001.1"/>
</dbReference>
<dbReference type="Pfam" id="PF07969">
    <property type="entry name" value="Amidohydro_3"/>
    <property type="match status" value="1"/>
</dbReference>
<evidence type="ECO:0000313" key="2">
    <source>
        <dbReference type="EMBL" id="RNL40154.1"/>
    </source>
</evidence>
<dbReference type="InterPro" id="IPR006311">
    <property type="entry name" value="TAT_signal"/>
</dbReference>
<dbReference type="Gene3D" id="2.30.40.10">
    <property type="entry name" value="Urease, subunit C, domain 1"/>
    <property type="match status" value="1"/>
</dbReference>
<dbReference type="InterPro" id="IPR013108">
    <property type="entry name" value="Amidohydro_3"/>
</dbReference>
<dbReference type="GO" id="GO:0016810">
    <property type="term" value="F:hydrolase activity, acting on carbon-nitrogen (but not peptide) bonds"/>
    <property type="evidence" value="ECO:0007669"/>
    <property type="project" value="InterPro"/>
</dbReference>
<dbReference type="PANTHER" id="PTHR22642:SF2">
    <property type="entry name" value="PROTEIN LONG AFTER FAR-RED 3"/>
    <property type="match status" value="1"/>
</dbReference>
<dbReference type="SUPFAM" id="SSF51338">
    <property type="entry name" value="Composite domain of metallo-dependent hydrolases"/>
    <property type="match status" value="1"/>
</dbReference>
<dbReference type="InterPro" id="IPR011059">
    <property type="entry name" value="Metal-dep_hydrolase_composite"/>
</dbReference>